<dbReference type="Proteomes" id="UP000681967">
    <property type="component" value="Unassembled WGS sequence"/>
</dbReference>
<evidence type="ECO:0000313" key="1">
    <source>
        <dbReference type="EMBL" id="CAF4650203.1"/>
    </source>
</evidence>
<evidence type="ECO:0000313" key="4">
    <source>
        <dbReference type="Proteomes" id="UP000681967"/>
    </source>
</evidence>
<accession>A0A8S3AC07</accession>
<comment type="caution">
    <text evidence="2">The sequence shown here is derived from an EMBL/GenBank/DDBJ whole genome shotgun (WGS) entry which is preliminary data.</text>
</comment>
<dbReference type="AlphaFoldDB" id="A0A8S3AC07"/>
<protein>
    <submittedName>
        <fullName evidence="2">Uncharacterized protein</fullName>
    </submittedName>
</protein>
<dbReference type="Proteomes" id="UP000681720">
    <property type="component" value="Unassembled WGS sequence"/>
</dbReference>
<dbReference type="InterPro" id="IPR051320">
    <property type="entry name" value="Viral_Replic_Matur_Polypro"/>
</dbReference>
<dbReference type="EMBL" id="CAJOBI010143399">
    <property type="protein sequence ID" value="CAF4778209.1"/>
    <property type="molecule type" value="Genomic_DNA"/>
</dbReference>
<feature type="non-terminal residue" evidence="2">
    <location>
        <position position="1"/>
    </location>
</feature>
<dbReference type="InterPro" id="IPR043502">
    <property type="entry name" value="DNA/RNA_pol_sf"/>
</dbReference>
<sequence length="81" mass="9341">DANFRLNINKCQIAQTAIDYLGHHIEHSNIRPNADNIRALIETRQPTTAKEAFRFVKAAEYYRKFIPAFSTIAQPLHQYAP</sequence>
<dbReference type="InterPro" id="IPR043128">
    <property type="entry name" value="Rev_trsase/Diguanyl_cyclase"/>
</dbReference>
<evidence type="ECO:0000313" key="2">
    <source>
        <dbReference type="EMBL" id="CAF4669924.1"/>
    </source>
</evidence>
<dbReference type="EMBL" id="CAJOBH010112766">
    <property type="protein sequence ID" value="CAF4669924.1"/>
    <property type="molecule type" value="Genomic_DNA"/>
</dbReference>
<proteinExistence type="predicted"/>
<organism evidence="2 4">
    <name type="scientific">Rotaria magnacalcarata</name>
    <dbReference type="NCBI Taxonomy" id="392030"/>
    <lineage>
        <taxon>Eukaryota</taxon>
        <taxon>Metazoa</taxon>
        <taxon>Spiralia</taxon>
        <taxon>Gnathifera</taxon>
        <taxon>Rotifera</taxon>
        <taxon>Eurotatoria</taxon>
        <taxon>Bdelloidea</taxon>
        <taxon>Philodinida</taxon>
        <taxon>Philodinidae</taxon>
        <taxon>Rotaria</taxon>
    </lineage>
</organism>
<reference evidence="2" key="1">
    <citation type="submission" date="2021-02" db="EMBL/GenBank/DDBJ databases">
        <authorList>
            <person name="Nowell W R."/>
        </authorList>
    </citation>
    <scope>NUCLEOTIDE SEQUENCE</scope>
</reference>
<dbReference type="SUPFAM" id="SSF56672">
    <property type="entry name" value="DNA/RNA polymerases"/>
    <property type="match status" value="1"/>
</dbReference>
<dbReference type="PANTHER" id="PTHR33064:SF37">
    <property type="entry name" value="RIBONUCLEASE H"/>
    <property type="match status" value="1"/>
</dbReference>
<evidence type="ECO:0000313" key="3">
    <source>
        <dbReference type="EMBL" id="CAF4778209.1"/>
    </source>
</evidence>
<dbReference type="Proteomes" id="UP000676336">
    <property type="component" value="Unassembled WGS sequence"/>
</dbReference>
<gene>
    <name evidence="2" type="ORF">BYL167_LOCUS42929</name>
    <name evidence="1" type="ORF">GIL414_LOCUS41026</name>
    <name evidence="3" type="ORF">SMN809_LOCUS46231</name>
</gene>
<dbReference type="EMBL" id="CAJOBJ010115216">
    <property type="protein sequence ID" value="CAF4650203.1"/>
    <property type="molecule type" value="Genomic_DNA"/>
</dbReference>
<feature type="non-terminal residue" evidence="2">
    <location>
        <position position="81"/>
    </location>
</feature>
<name>A0A8S3AC07_9BILA</name>
<dbReference type="Gene3D" id="3.30.70.270">
    <property type="match status" value="2"/>
</dbReference>
<dbReference type="PANTHER" id="PTHR33064">
    <property type="entry name" value="POL PROTEIN"/>
    <property type="match status" value="1"/>
</dbReference>